<dbReference type="FunFam" id="1.25.40.10:FF:000090">
    <property type="entry name" value="Pentatricopeptide repeat-containing protein, chloroplastic"/>
    <property type="match status" value="1"/>
</dbReference>
<evidence type="ECO:0000256" key="1">
    <source>
        <dbReference type="ARBA" id="ARBA00022737"/>
    </source>
</evidence>
<evidence type="ECO:0000313" key="4">
    <source>
        <dbReference type="Proteomes" id="UP000631114"/>
    </source>
</evidence>
<dbReference type="CDD" id="cd00502">
    <property type="entry name" value="DHQase_I"/>
    <property type="match status" value="1"/>
</dbReference>
<dbReference type="GO" id="GO:0003723">
    <property type="term" value="F:RNA binding"/>
    <property type="evidence" value="ECO:0007669"/>
    <property type="project" value="InterPro"/>
</dbReference>
<name>A0A835LRA8_9MAGN</name>
<feature type="repeat" description="PPR" evidence="2">
    <location>
        <begin position="135"/>
        <end position="169"/>
    </location>
</feature>
<dbReference type="FunFam" id="1.25.40.10:FF:000441">
    <property type="entry name" value="Pentatricopeptide repeat-containing protein mitochondrial"/>
    <property type="match status" value="1"/>
</dbReference>
<dbReference type="InterPro" id="IPR046960">
    <property type="entry name" value="PPR_At4g14850-like_plant"/>
</dbReference>
<evidence type="ECO:0000313" key="3">
    <source>
        <dbReference type="EMBL" id="KAF9601972.1"/>
    </source>
</evidence>
<protein>
    <recommendedName>
        <fullName evidence="5">Pentatricopeptide repeat-containing protein</fullName>
    </recommendedName>
</protein>
<dbReference type="Pfam" id="PF01487">
    <property type="entry name" value="DHquinase_I"/>
    <property type="match status" value="1"/>
</dbReference>
<dbReference type="InterPro" id="IPR002885">
    <property type="entry name" value="PPR_rpt"/>
</dbReference>
<dbReference type="PANTHER" id="PTHR47926">
    <property type="entry name" value="PENTATRICOPEPTIDE REPEAT-CONTAINING PROTEIN"/>
    <property type="match status" value="1"/>
</dbReference>
<feature type="repeat" description="PPR" evidence="2">
    <location>
        <begin position="399"/>
        <end position="433"/>
    </location>
</feature>
<feature type="repeat" description="PPR" evidence="2">
    <location>
        <begin position="637"/>
        <end position="671"/>
    </location>
</feature>
<dbReference type="OrthoDB" id="7457040at2759"/>
<feature type="repeat" description="PPR" evidence="2">
    <location>
        <begin position="500"/>
        <end position="534"/>
    </location>
</feature>
<keyword evidence="1" id="KW-0677">Repeat</keyword>
<dbReference type="PROSITE" id="PS51375">
    <property type="entry name" value="PPR"/>
    <property type="match status" value="7"/>
</dbReference>
<dbReference type="EMBL" id="JADFTS010000006">
    <property type="protein sequence ID" value="KAF9601972.1"/>
    <property type="molecule type" value="Genomic_DNA"/>
</dbReference>
<evidence type="ECO:0008006" key="5">
    <source>
        <dbReference type="Google" id="ProtNLM"/>
    </source>
</evidence>
<dbReference type="NCBIfam" id="TIGR00756">
    <property type="entry name" value="PPR"/>
    <property type="match status" value="5"/>
</dbReference>
<reference evidence="3 4" key="1">
    <citation type="submission" date="2020-10" db="EMBL/GenBank/DDBJ databases">
        <title>The Coptis chinensis genome and diversification of protoberbering-type alkaloids.</title>
        <authorList>
            <person name="Wang B."/>
            <person name="Shu S."/>
            <person name="Song C."/>
            <person name="Liu Y."/>
        </authorList>
    </citation>
    <scope>NUCLEOTIDE SEQUENCE [LARGE SCALE GENOMIC DNA]</scope>
    <source>
        <strain evidence="3">HL-2020</strain>
        <tissue evidence="3">Leaf</tissue>
    </source>
</reference>
<dbReference type="InterPro" id="IPR011990">
    <property type="entry name" value="TPR-like_helical_dom_sf"/>
</dbReference>
<keyword evidence="4" id="KW-1185">Reference proteome</keyword>
<dbReference type="SUPFAM" id="SSF51569">
    <property type="entry name" value="Aldolase"/>
    <property type="match status" value="1"/>
</dbReference>
<dbReference type="Proteomes" id="UP000631114">
    <property type="component" value="Unassembled WGS sequence"/>
</dbReference>
<dbReference type="GO" id="GO:0003855">
    <property type="term" value="F:3-dehydroquinate dehydratase activity"/>
    <property type="evidence" value="ECO:0007669"/>
    <property type="project" value="InterPro"/>
</dbReference>
<evidence type="ECO:0000256" key="2">
    <source>
        <dbReference type="PROSITE-ProRule" id="PRU00708"/>
    </source>
</evidence>
<dbReference type="Pfam" id="PF13041">
    <property type="entry name" value="PPR_2"/>
    <property type="match status" value="4"/>
</dbReference>
<sequence>MLVDMGKAKECGADVVEIRLDYLKDFNPSHHLETIIKQCPLPTLFTYRPKWEGGLYEGDDSRRLDALRRAMELGANYIDVELQLGSTNEVSFSFSHEIMTCTQNLYHLTSKITALARSGQITTARKLFDEMSQRDIVTWNAMLSSYSKLGFSQQGMELFTDMRISGLRPDHFSFTSSLSASADAGELHFGRKVHALVVRFGYQFSMPVCNSLVDMYGKCLLPSRASRVFEEMEQRNEVSWCALLFAYVKFGDFESGCRVFNDMPNQIEVAWNILMAGFSRCGQTEMCMNLFKKMKASTCSPDVWTYTALMSACSELAEPFHGCAVHACIVRSGWSSAVAVKNSVLSYYAKLSCHDDAVKIFESISSPTQVSWNTMIDAHMKMGLVHEALVVFQRAPEKNMVSWTAMITGYMRNGHEKQALSFFVDMTRNLLLPDDFTLGAVLHACSNLAVLGHGRMAHCCVVRLGFHSYAYVGNGLVNMYAKCGNLEESFRAFTDISDKDLVSWNAMLFGFGLHGCAVKALKIYDDMVTSGLKPDRVTFIGLLMACSHSGQIERGQELFKSMVLVHGLTPEADHVACMVDLLGRGGHLRQASELIEEYSKTITITSLEALLGACAAHGDVRLGAKVGENLILMQPEKEVGYMMLSNIYCESGKWKEAEKIRKAMREQGVRKKPGCSWVEVGNRVMMFVAGWSHLQMKELCVLLNFLDFEIRNPSFIIFENY</sequence>
<proteinExistence type="predicted"/>
<dbReference type="Pfam" id="PF01535">
    <property type="entry name" value="PPR"/>
    <property type="match status" value="3"/>
</dbReference>
<dbReference type="InterPro" id="IPR046848">
    <property type="entry name" value="E_motif"/>
</dbReference>
<dbReference type="Gene3D" id="1.25.40.10">
    <property type="entry name" value="Tetratricopeptide repeat domain"/>
    <property type="match status" value="4"/>
</dbReference>
<feature type="repeat" description="PPR" evidence="2">
    <location>
        <begin position="368"/>
        <end position="398"/>
    </location>
</feature>
<dbReference type="Pfam" id="PF20431">
    <property type="entry name" value="E_motif"/>
    <property type="match status" value="1"/>
</dbReference>
<accession>A0A835LRA8</accession>
<comment type="caution">
    <text evidence="3">The sequence shown here is derived from an EMBL/GenBank/DDBJ whole genome shotgun (WGS) entry which is preliminary data.</text>
</comment>
<dbReference type="InterPro" id="IPR013785">
    <property type="entry name" value="Aldolase_TIM"/>
</dbReference>
<dbReference type="GO" id="GO:0009451">
    <property type="term" value="P:RNA modification"/>
    <property type="evidence" value="ECO:0007669"/>
    <property type="project" value="InterPro"/>
</dbReference>
<feature type="repeat" description="PPR" evidence="2">
    <location>
        <begin position="236"/>
        <end position="266"/>
    </location>
</feature>
<organism evidence="3 4">
    <name type="scientific">Coptis chinensis</name>
    <dbReference type="NCBI Taxonomy" id="261450"/>
    <lineage>
        <taxon>Eukaryota</taxon>
        <taxon>Viridiplantae</taxon>
        <taxon>Streptophyta</taxon>
        <taxon>Embryophyta</taxon>
        <taxon>Tracheophyta</taxon>
        <taxon>Spermatophyta</taxon>
        <taxon>Magnoliopsida</taxon>
        <taxon>Ranunculales</taxon>
        <taxon>Ranunculaceae</taxon>
        <taxon>Coptidoideae</taxon>
        <taxon>Coptis</taxon>
    </lineage>
</organism>
<dbReference type="AlphaFoldDB" id="A0A835LRA8"/>
<dbReference type="Gene3D" id="3.20.20.70">
    <property type="entry name" value="Aldolase class I"/>
    <property type="match status" value="1"/>
</dbReference>
<dbReference type="InterPro" id="IPR001381">
    <property type="entry name" value="DHquinase_I"/>
</dbReference>
<dbReference type="PANTHER" id="PTHR47926:SF465">
    <property type="entry name" value="PENTATRICOPEPTIDE REPEAT (PPR-LIKE) SUPERFAMILY PROTEIN"/>
    <property type="match status" value="1"/>
</dbReference>
<feature type="repeat" description="PPR" evidence="2">
    <location>
        <begin position="267"/>
        <end position="301"/>
    </location>
</feature>
<gene>
    <name evidence="3" type="ORF">IFM89_024518</name>
</gene>